<keyword evidence="3 4" id="KW-0418">Kinase</keyword>
<dbReference type="Gene3D" id="3.90.1510.10">
    <property type="entry name" value="Glycerate kinase, domain 2"/>
    <property type="match status" value="1"/>
</dbReference>
<dbReference type="PANTHER" id="PTHR21599:SF0">
    <property type="entry name" value="GLYCERATE KINASE"/>
    <property type="match status" value="1"/>
</dbReference>
<evidence type="ECO:0000313" key="5">
    <source>
        <dbReference type="EMBL" id="NOU73512.1"/>
    </source>
</evidence>
<gene>
    <name evidence="5" type="ORF">GC098_19145</name>
</gene>
<dbReference type="InterPro" id="IPR018193">
    <property type="entry name" value="Glyc_kinase_flavodox-like_fold"/>
</dbReference>
<dbReference type="Pfam" id="PF02595">
    <property type="entry name" value="Gly_kinase"/>
    <property type="match status" value="1"/>
</dbReference>
<protein>
    <submittedName>
        <fullName evidence="5">Glycerate kinase</fullName>
        <ecNumber evidence="5">2.7.1.-</ecNumber>
    </submittedName>
</protein>
<proteinExistence type="inferred from homology"/>
<keyword evidence="6" id="KW-1185">Reference proteome</keyword>
<dbReference type="Gene3D" id="3.40.50.10350">
    <property type="entry name" value="Glycerate kinase, domain 1"/>
    <property type="match status" value="1"/>
</dbReference>
<reference evidence="5 6" key="1">
    <citation type="submission" date="2019-10" db="EMBL/GenBank/DDBJ databases">
        <title>Description of Paenibacillus terrestris sp. nov.</title>
        <authorList>
            <person name="Carlier A."/>
            <person name="Qi S."/>
        </authorList>
    </citation>
    <scope>NUCLEOTIDE SEQUENCE [LARGE SCALE GENOMIC DNA]</scope>
    <source>
        <strain evidence="5 6">LMG 31458</strain>
    </source>
</reference>
<comment type="caution">
    <text evidence="5">The sequence shown here is derived from an EMBL/GenBank/DDBJ whole genome shotgun (WGS) entry which is preliminary data.</text>
</comment>
<evidence type="ECO:0000256" key="2">
    <source>
        <dbReference type="ARBA" id="ARBA00022679"/>
    </source>
</evidence>
<dbReference type="EC" id="2.7.1.-" evidence="5"/>
<dbReference type="PIRSF" id="PIRSF006078">
    <property type="entry name" value="GlxK"/>
    <property type="match status" value="1"/>
</dbReference>
<dbReference type="EMBL" id="WHOA01000126">
    <property type="protein sequence ID" value="NOU73512.1"/>
    <property type="molecule type" value="Genomic_DNA"/>
</dbReference>
<dbReference type="InterPro" id="IPR004381">
    <property type="entry name" value="Glycerate_kinase"/>
</dbReference>
<dbReference type="InterPro" id="IPR036129">
    <property type="entry name" value="Glycerate_kinase_sf"/>
</dbReference>
<evidence type="ECO:0000256" key="3">
    <source>
        <dbReference type="ARBA" id="ARBA00022777"/>
    </source>
</evidence>
<dbReference type="PANTHER" id="PTHR21599">
    <property type="entry name" value="GLYCERATE KINASE"/>
    <property type="match status" value="1"/>
</dbReference>
<dbReference type="RefSeq" id="WP_171644930.1">
    <property type="nucleotide sequence ID" value="NZ_WHOA01000126.1"/>
</dbReference>
<dbReference type="Proteomes" id="UP000616779">
    <property type="component" value="Unassembled WGS sequence"/>
</dbReference>
<dbReference type="NCBIfam" id="TIGR00045">
    <property type="entry name" value="glycerate kinase"/>
    <property type="match status" value="1"/>
</dbReference>
<keyword evidence="2 4" id="KW-0808">Transferase</keyword>
<name>A0ABX1XY57_9BACL</name>
<dbReference type="GO" id="GO:0016301">
    <property type="term" value="F:kinase activity"/>
    <property type="evidence" value="ECO:0007669"/>
    <property type="project" value="UniProtKB-KW"/>
</dbReference>
<sequence>MKVVIAIDSFKGSVSSMEGSREIALGIKEVYPNADIVSFPIADGGEGTVEALVYGTGGQLQSVKVTGPLMEPVQATYGITGNGKTAVIEVAAACGLPLVPEASRNPMFTTTHGVGELIAHAIGQGCREFIIGLGGSATNDAGVGMLQALGYRFKDQEGNDVGPGGNALGKIHRIDSAHVHPELRQCEFKIACDVNNPLYGPNGAAYVFAPQKGANPAMVEELDRGLYLFAGVVEKELGVNLQDIPGAGAAGGLGAAFAAFLKAEMQSGVGLVLDKIGLKESMAGADFVITGEGKLDGQTSMGKAPLGVAALAHAQGIPVIALAGGVTKEASVLNDLGVTSFHSIISAPMSLEQAMDPVETRYHLRSTTKQLFRLIQAVKAVEK</sequence>
<evidence type="ECO:0000313" key="6">
    <source>
        <dbReference type="Proteomes" id="UP000616779"/>
    </source>
</evidence>
<evidence type="ECO:0000256" key="1">
    <source>
        <dbReference type="ARBA" id="ARBA00006284"/>
    </source>
</evidence>
<accession>A0ABX1XY57</accession>
<dbReference type="SUPFAM" id="SSF110738">
    <property type="entry name" value="Glycerate kinase I"/>
    <property type="match status" value="1"/>
</dbReference>
<evidence type="ECO:0000256" key="4">
    <source>
        <dbReference type="PIRNR" id="PIRNR006078"/>
    </source>
</evidence>
<comment type="similarity">
    <text evidence="1 4">Belongs to the glycerate kinase type-1 family.</text>
</comment>
<organism evidence="5 6">
    <name type="scientific">Paenibacillus phytorum</name>
    <dbReference type="NCBI Taxonomy" id="2654977"/>
    <lineage>
        <taxon>Bacteria</taxon>
        <taxon>Bacillati</taxon>
        <taxon>Bacillota</taxon>
        <taxon>Bacilli</taxon>
        <taxon>Bacillales</taxon>
        <taxon>Paenibacillaceae</taxon>
        <taxon>Paenibacillus</taxon>
    </lineage>
</organism>
<dbReference type="InterPro" id="IPR018197">
    <property type="entry name" value="Glycerate_kinase_RE-like"/>
</dbReference>